<reference evidence="1 2" key="1">
    <citation type="submission" date="2019-02" db="EMBL/GenBank/DDBJ databases">
        <title>Deep-cultivation of Planctomycetes and their phenomic and genomic characterization uncovers novel biology.</title>
        <authorList>
            <person name="Wiegand S."/>
            <person name="Jogler M."/>
            <person name="Boedeker C."/>
            <person name="Pinto D."/>
            <person name="Vollmers J."/>
            <person name="Rivas-Marin E."/>
            <person name="Kohn T."/>
            <person name="Peeters S.H."/>
            <person name="Heuer A."/>
            <person name="Rast P."/>
            <person name="Oberbeckmann S."/>
            <person name="Bunk B."/>
            <person name="Jeske O."/>
            <person name="Meyerdierks A."/>
            <person name="Storesund J.E."/>
            <person name="Kallscheuer N."/>
            <person name="Luecker S."/>
            <person name="Lage O.M."/>
            <person name="Pohl T."/>
            <person name="Merkel B.J."/>
            <person name="Hornburger P."/>
            <person name="Mueller R.-W."/>
            <person name="Bruemmer F."/>
            <person name="Labrenz M."/>
            <person name="Spormann A.M."/>
            <person name="Op den Camp H."/>
            <person name="Overmann J."/>
            <person name="Amann R."/>
            <person name="Jetten M.S.M."/>
            <person name="Mascher T."/>
            <person name="Medema M.H."/>
            <person name="Devos D.P."/>
            <person name="Kaster A.-K."/>
            <person name="Ovreas L."/>
            <person name="Rohde M."/>
            <person name="Galperin M.Y."/>
            <person name="Jogler C."/>
        </authorList>
    </citation>
    <scope>NUCLEOTIDE SEQUENCE [LARGE SCALE GENOMIC DNA]</scope>
    <source>
        <strain evidence="1 2">ETA_A8</strain>
    </source>
</reference>
<evidence type="ECO:0000313" key="2">
    <source>
        <dbReference type="Proteomes" id="UP000315017"/>
    </source>
</evidence>
<accession>A0A517YFN9</accession>
<dbReference type="InterPro" id="IPR010869">
    <property type="entry name" value="DUF1501"/>
</dbReference>
<dbReference type="InterPro" id="IPR017850">
    <property type="entry name" value="Alkaline_phosphatase_core_sf"/>
</dbReference>
<dbReference type="KEGG" id="aagg:ETAA8_41360"/>
<dbReference type="SUPFAM" id="SSF53649">
    <property type="entry name" value="Alkaline phosphatase-like"/>
    <property type="match status" value="1"/>
</dbReference>
<dbReference type="Gene3D" id="3.40.720.10">
    <property type="entry name" value="Alkaline Phosphatase, subunit A"/>
    <property type="match status" value="1"/>
</dbReference>
<protein>
    <recommendedName>
        <fullName evidence="3">DUF1501 domain-containing protein</fullName>
    </recommendedName>
</protein>
<keyword evidence="2" id="KW-1185">Reference proteome</keyword>
<dbReference type="Proteomes" id="UP000315017">
    <property type="component" value="Chromosome"/>
</dbReference>
<sequence>MKSNPLCKPAEHISRRALLKGTAVTAGGAALCNFGSLFHSQTIAAELKRTARRCILLWMNGGASQIDTFDMKPGTDNGGPFRPIKTKVSGLEVCEYLPKVAQQADKLAIIRSMKTTQPDHPDGIRSMHIGHKLEASINHPELGAVIAKYHGNPDSDLPTFIRTGSTGNGGAGFLGPQYQPFGVSSDGRLPSFTQSYLKPENEVRRNELLRFMEGEFRTNHQADPFEAHRLAKEKSWRLLKAKGVFDSSEEWSKYKELYGDTEFGKGCLMARRLIEAGVPFVEIGQENYDSHADNFTVHKASLGVLDPAWAGLMIDLQERGLWDDTLVIWMGEVGRTPSVNNRIGRDHYINGWTIVLAGGCVRGGTVYGATNPNGVGVQDNPVSEGDLFATIYTALGIKPDTQHFVGPRPIPVAPDHSKVIREVLV</sequence>
<dbReference type="InterPro" id="IPR006311">
    <property type="entry name" value="TAT_signal"/>
</dbReference>
<gene>
    <name evidence="1" type="ORF">ETAA8_41360</name>
</gene>
<dbReference type="Pfam" id="PF07394">
    <property type="entry name" value="DUF1501"/>
    <property type="match status" value="1"/>
</dbReference>
<dbReference type="AlphaFoldDB" id="A0A517YFN9"/>
<dbReference type="EMBL" id="CP036274">
    <property type="protein sequence ID" value="QDU29029.1"/>
    <property type="molecule type" value="Genomic_DNA"/>
</dbReference>
<proteinExistence type="predicted"/>
<dbReference type="PANTHER" id="PTHR43737:SF1">
    <property type="entry name" value="DUF1501 DOMAIN-CONTAINING PROTEIN"/>
    <property type="match status" value="1"/>
</dbReference>
<dbReference type="RefSeq" id="WP_202921113.1">
    <property type="nucleotide sequence ID" value="NZ_CP036274.1"/>
</dbReference>
<evidence type="ECO:0008006" key="3">
    <source>
        <dbReference type="Google" id="ProtNLM"/>
    </source>
</evidence>
<name>A0A517YFN9_9BACT</name>
<dbReference type="PANTHER" id="PTHR43737">
    <property type="entry name" value="BLL7424 PROTEIN"/>
    <property type="match status" value="1"/>
</dbReference>
<dbReference type="PROSITE" id="PS51318">
    <property type="entry name" value="TAT"/>
    <property type="match status" value="1"/>
</dbReference>
<organism evidence="1 2">
    <name type="scientific">Anatilimnocola aggregata</name>
    <dbReference type="NCBI Taxonomy" id="2528021"/>
    <lineage>
        <taxon>Bacteria</taxon>
        <taxon>Pseudomonadati</taxon>
        <taxon>Planctomycetota</taxon>
        <taxon>Planctomycetia</taxon>
        <taxon>Pirellulales</taxon>
        <taxon>Pirellulaceae</taxon>
        <taxon>Anatilimnocola</taxon>
    </lineage>
</organism>
<evidence type="ECO:0000313" key="1">
    <source>
        <dbReference type="EMBL" id="QDU29029.1"/>
    </source>
</evidence>